<evidence type="ECO:0000256" key="4">
    <source>
        <dbReference type="ARBA" id="ARBA00022448"/>
    </source>
</evidence>
<accession>A0A6H5HW65</accession>
<evidence type="ECO:0000256" key="8">
    <source>
        <dbReference type="SAM" id="Phobius"/>
    </source>
</evidence>
<feature type="transmembrane region" description="Helical" evidence="8">
    <location>
        <begin position="85"/>
        <end position="103"/>
    </location>
</feature>
<evidence type="ECO:0000256" key="1">
    <source>
        <dbReference type="ARBA" id="ARBA00004123"/>
    </source>
</evidence>
<comment type="subcellular location">
    <subcellularLocation>
        <location evidence="2">Cytoplasm</location>
    </subcellularLocation>
    <subcellularLocation>
        <location evidence="1">Nucleus</location>
    </subcellularLocation>
</comment>
<evidence type="ECO:0000256" key="3">
    <source>
        <dbReference type="ARBA" id="ARBA00009466"/>
    </source>
</evidence>
<gene>
    <name evidence="9" type="ORF">TBRA_LOCUS722</name>
</gene>
<evidence type="ECO:0000256" key="2">
    <source>
        <dbReference type="ARBA" id="ARBA00004496"/>
    </source>
</evidence>
<proteinExistence type="inferred from homology"/>
<keyword evidence="8" id="KW-1133">Transmembrane helix</keyword>
<dbReference type="Proteomes" id="UP000479190">
    <property type="component" value="Unassembled WGS sequence"/>
</dbReference>
<evidence type="ECO:0000256" key="5">
    <source>
        <dbReference type="ARBA" id="ARBA00022490"/>
    </source>
</evidence>
<dbReference type="EMBL" id="CADCXV010000158">
    <property type="protein sequence ID" value="CAB0028566.1"/>
    <property type="molecule type" value="Genomic_DNA"/>
</dbReference>
<keyword evidence="8" id="KW-0812">Transmembrane</keyword>
<dbReference type="GO" id="GO:0005049">
    <property type="term" value="F:nuclear export signal receptor activity"/>
    <property type="evidence" value="ECO:0007669"/>
    <property type="project" value="InterPro"/>
</dbReference>
<evidence type="ECO:0000256" key="6">
    <source>
        <dbReference type="ARBA" id="ARBA00022927"/>
    </source>
</evidence>
<dbReference type="GO" id="GO:0005643">
    <property type="term" value="C:nuclear pore"/>
    <property type="evidence" value="ECO:0007669"/>
    <property type="project" value="TreeGrafter"/>
</dbReference>
<dbReference type="GO" id="GO:0005737">
    <property type="term" value="C:cytoplasm"/>
    <property type="evidence" value="ECO:0007669"/>
    <property type="project" value="UniProtKB-SubCell"/>
</dbReference>
<keyword evidence="7" id="KW-0539">Nucleus</keyword>
<dbReference type="PANTHER" id="PTHR12596">
    <property type="entry name" value="EXPORTIN 4,7-RELATED"/>
    <property type="match status" value="1"/>
</dbReference>
<evidence type="ECO:0000256" key="7">
    <source>
        <dbReference type="ARBA" id="ARBA00023242"/>
    </source>
</evidence>
<sequence>MDTFTMRERISSENSSFYYSEPTGGSVYLLSVPIVCQLKTNGSLSIFFFSQRGQPNADLKPTYYYVYAAAAADRRRARDRERMRWSILYVLYNTSYIVMSFSFSTTCSVVQRAAASPAYVGEEREKIRLAPSKSDCMSGICLRPSAEYNRESTASLVTFYFTFSWCRIVTRDYCAEIRAPPRRLQPILVPNHALQLLSRLLEDRTNKLKEHLNRLVNQANSFDMNEQTIADNLYEDLHWLVLIAGHVLCMEADGETPLIPSEIMRYSMNQIRDGSMDINVTLQLFASPQSNISDIAGAEQSADHVIRLTAAVFRLSEVTKIDISYNAAQHLSPELCSSILWFMHRWSLSYLMIKETNYNEISTTLLEAFGEESQGSPWTLNFLVDKIICHIQAFKGEAAVTDEIRKLILSLVNVTNK</sequence>
<evidence type="ECO:0000313" key="9">
    <source>
        <dbReference type="EMBL" id="CAB0028566.1"/>
    </source>
</evidence>
<keyword evidence="8" id="KW-0472">Membrane</keyword>
<dbReference type="PANTHER" id="PTHR12596:SF1">
    <property type="entry name" value="EXPORTIN-4"/>
    <property type="match status" value="1"/>
</dbReference>
<keyword evidence="10" id="KW-1185">Reference proteome</keyword>
<dbReference type="AlphaFoldDB" id="A0A6H5HW65"/>
<evidence type="ECO:0000313" key="10">
    <source>
        <dbReference type="Proteomes" id="UP000479190"/>
    </source>
</evidence>
<name>A0A6H5HW65_9HYME</name>
<comment type="similarity">
    <text evidence="3">Belongs to the exportin family.</text>
</comment>
<protein>
    <submittedName>
        <fullName evidence="9">Uncharacterized protein</fullName>
    </submittedName>
</protein>
<dbReference type="InterPro" id="IPR044189">
    <property type="entry name" value="XPO4/7-like"/>
</dbReference>
<keyword evidence="6" id="KW-0653">Protein transport</keyword>
<reference evidence="9 10" key="1">
    <citation type="submission" date="2020-02" db="EMBL/GenBank/DDBJ databases">
        <authorList>
            <person name="Ferguson B K."/>
        </authorList>
    </citation>
    <scope>NUCLEOTIDE SEQUENCE [LARGE SCALE GENOMIC DNA]</scope>
</reference>
<dbReference type="OrthoDB" id="5548448at2759"/>
<dbReference type="GO" id="GO:0006611">
    <property type="term" value="P:protein export from nucleus"/>
    <property type="evidence" value="ECO:0007669"/>
    <property type="project" value="TreeGrafter"/>
</dbReference>
<organism evidence="9 10">
    <name type="scientific">Trichogramma brassicae</name>
    <dbReference type="NCBI Taxonomy" id="86971"/>
    <lineage>
        <taxon>Eukaryota</taxon>
        <taxon>Metazoa</taxon>
        <taxon>Ecdysozoa</taxon>
        <taxon>Arthropoda</taxon>
        <taxon>Hexapoda</taxon>
        <taxon>Insecta</taxon>
        <taxon>Pterygota</taxon>
        <taxon>Neoptera</taxon>
        <taxon>Endopterygota</taxon>
        <taxon>Hymenoptera</taxon>
        <taxon>Apocrita</taxon>
        <taxon>Proctotrupomorpha</taxon>
        <taxon>Chalcidoidea</taxon>
        <taxon>Trichogrammatidae</taxon>
        <taxon>Trichogramma</taxon>
    </lineage>
</organism>
<keyword evidence="5" id="KW-0963">Cytoplasm</keyword>
<keyword evidence="4" id="KW-0813">Transport</keyword>